<reference evidence="3" key="1">
    <citation type="submission" date="2022-07" db="EMBL/GenBank/DDBJ databases">
        <title>Genome Sequence of Xylaria arbuscula.</title>
        <authorList>
            <person name="Buettner E."/>
        </authorList>
    </citation>
    <scope>NUCLEOTIDE SEQUENCE</scope>
    <source>
        <strain evidence="3">VT107</strain>
    </source>
</reference>
<accession>A0A9W8NKN1</accession>
<feature type="compositionally biased region" description="Basic and acidic residues" evidence="1">
    <location>
        <begin position="344"/>
        <end position="358"/>
    </location>
</feature>
<dbReference type="AlphaFoldDB" id="A0A9W8NKN1"/>
<evidence type="ECO:0000313" key="4">
    <source>
        <dbReference type="Proteomes" id="UP001148614"/>
    </source>
</evidence>
<proteinExistence type="predicted"/>
<feature type="transmembrane region" description="Helical" evidence="2">
    <location>
        <begin position="274"/>
        <end position="295"/>
    </location>
</feature>
<dbReference type="InterPro" id="IPR018750">
    <property type="entry name" value="DUF2306_membrane"/>
</dbReference>
<keyword evidence="4" id="KW-1185">Reference proteome</keyword>
<gene>
    <name evidence="3" type="ORF">NPX13_g1651</name>
</gene>
<dbReference type="Pfam" id="PF10067">
    <property type="entry name" value="DUF2306"/>
    <property type="match status" value="1"/>
</dbReference>
<evidence type="ECO:0000256" key="2">
    <source>
        <dbReference type="SAM" id="Phobius"/>
    </source>
</evidence>
<feature type="transmembrane region" description="Helical" evidence="2">
    <location>
        <begin position="121"/>
        <end position="139"/>
    </location>
</feature>
<sequence length="368" mass="40457">MATSTKPPANAFVARARKVYNPIGFSKGYNFTLWFILIGALFGFALARLEYLDFWGVFCNPDAAAAAGALPGECFYYTKERRYQIGIILHLATVVPGTLLACFQFVPVIRHKLIIVHRINGYIVTLLSFVGTAAAILISRRAAGGGVDVQIFVGVLAIMFLGSLILAIINIKRLQIEQHRAWMIRAWTYGGVIITIRIMLFIAVLVLSSGTFGSYYGTQPCDKIDFALGGQDATLSLYPECTTFYSGVIPDQEALVRATFHGQNVMEVAAAFDIVFGPCGWLALTLHIFLAELYLRLTPAESERLRNVSYQRQLEAGMKNPGMAGLTADRFGDAPKWTPISQPSRKDSETDNSTKEASETVFATSDRP</sequence>
<name>A0A9W8NKN1_9PEZI</name>
<evidence type="ECO:0000256" key="1">
    <source>
        <dbReference type="SAM" id="MobiDB-lite"/>
    </source>
</evidence>
<feature type="transmembrane region" description="Helical" evidence="2">
    <location>
        <begin position="87"/>
        <end position="109"/>
    </location>
</feature>
<keyword evidence="2" id="KW-1133">Transmembrane helix</keyword>
<feature type="transmembrane region" description="Helical" evidence="2">
    <location>
        <begin position="151"/>
        <end position="171"/>
    </location>
</feature>
<keyword evidence="2" id="KW-0472">Membrane</keyword>
<evidence type="ECO:0000313" key="3">
    <source>
        <dbReference type="EMBL" id="KAJ3578913.1"/>
    </source>
</evidence>
<dbReference type="EMBL" id="JANPWZ010000155">
    <property type="protein sequence ID" value="KAJ3578913.1"/>
    <property type="molecule type" value="Genomic_DNA"/>
</dbReference>
<feature type="region of interest" description="Disordered" evidence="1">
    <location>
        <begin position="321"/>
        <end position="368"/>
    </location>
</feature>
<dbReference type="Proteomes" id="UP001148614">
    <property type="component" value="Unassembled WGS sequence"/>
</dbReference>
<comment type="caution">
    <text evidence="3">The sequence shown here is derived from an EMBL/GenBank/DDBJ whole genome shotgun (WGS) entry which is preliminary data.</text>
</comment>
<keyword evidence="2" id="KW-0812">Transmembrane</keyword>
<dbReference type="VEuPathDB" id="FungiDB:F4678DRAFT_486077"/>
<feature type="transmembrane region" description="Helical" evidence="2">
    <location>
        <begin position="183"/>
        <end position="207"/>
    </location>
</feature>
<organism evidence="3 4">
    <name type="scientific">Xylaria arbuscula</name>
    <dbReference type="NCBI Taxonomy" id="114810"/>
    <lineage>
        <taxon>Eukaryota</taxon>
        <taxon>Fungi</taxon>
        <taxon>Dikarya</taxon>
        <taxon>Ascomycota</taxon>
        <taxon>Pezizomycotina</taxon>
        <taxon>Sordariomycetes</taxon>
        <taxon>Xylariomycetidae</taxon>
        <taxon>Xylariales</taxon>
        <taxon>Xylariaceae</taxon>
        <taxon>Xylaria</taxon>
    </lineage>
</organism>
<protein>
    <submittedName>
        <fullName evidence="3">Uncharacterized protein</fullName>
    </submittedName>
</protein>
<feature type="transmembrane region" description="Helical" evidence="2">
    <location>
        <begin position="28"/>
        <end position="47"/>
    </location>
</feature>